<accession>A0A5C4S4I5</accession>
<organism evidence="4 5">
    <name type="scientific">Prosthecochloris vibrioformis</name>
    <name type="common">Chlorobium vibrioforme</name>
    <dbReference type="NCBI Taxonomy" id="1098"/>
    <lineage>
        <taxon>Bacteria</taxon>
        <taxon>Pseudomonadati</taxon>
        <taxon>Chlorobiota</taxon>
        <taxon>Chlorobiia</taxon>
        <taxon>Chlorobiales</taxon>
        <taxon>Chlorobiaceae</taxon>
        <taxon>Prosthecochloris</taxon>
    </lineage>
</organism>
<evidence type="ECO:0000313" key="4">
    <source>
        <dbReference type="EMBL" id="TNJ38122.1"/>
    </source>
</evidence>
<dbReference type="EMBL" id="VDCI01000001">
    <property type="protein sequence ID" value="TNJ38122.1"/>
    <property type="molecule type" value="Genomic_DNA"/>
</dbReference>
<protein>
    <submittedName>
        <fullName evidence="4">Gfo/Idh/MocA family oxidoreductase</fullName>
    </submittedName>
</protein>
<dbReference type="PANTHER" id="PTHR43818:SF11">
    <property type="entry name" value="BCDNA.GH03377"/>
    <property type="match status" value="1"/>
</dbReference>
<reference evidence="4 5" key="1">
    <citation type="submission" date="2019-05" db="EMBL/GenBank/DDBJ databases">
        <title>Draft Whole-Genome sequence of the green sulfur bacterium Prosthecochloris vibrioformis DSM 260.</title>
        <authorList>
            <person name="Meyer T.E."/>
            <person name="Kyndt J.A."/>
        </authorList>
    </citation>
    <scope>NUCLEOTIDE SEQUENCE [LARGE SCALE GENOMIC DNA]</scope>
    <source>
        <strain evidence="4 5">DSM 260</strain>
    </source>
</reference>
<dbReference type="Proteomes" id="UP000309544">
    <property type="component" value="Unassembled WGS sequence"/>
</dbReference>
<evidence type="ECO:0000256" key="1">
    <source>
        <dbReference type="ARBA" id="ARBA00023002"/>
    </source>
</evidence>
<dbReference type="InterPro" id="IPR055170">
    <property type="entry name" value="GFO_IDH_MocA-like_dom"/>
</dbReference>
<proteinExistence type="predicted"/>
<evidence type="ECO:0000259" key="2">
    <source>
        <dbReference type="Pfam" id="PF01408"/>
    </source>
</evidence>
<keyword evidence="1" id="KW-0560">Oxidoreductase</keyword>
<keyword evidence="5" id="KW-1185">Reference proteome</keyword>
<dbReference type="Pfam" id="PF22725">
    <property type="entry name" value="GFO_IDH_MocA_C3"/>
    <property type="match status" value="1"/>
</dbReference>
<dbReference type="SUPFAM" id="SSF55347">
    <property type="entry name" value="Glyceraldehyde-3-phosphate dehydrogenase-like, C-terminal domain"/>
    <property type="match status" value="1"/>
</dbReference>
<dbReference type="GO" id="GO:0000166">
    <property type="term" value="F:nucleotide binding"/>
    <property type="evidence" value="ECO:0007669"/>
    <property type="project" value="InterPro"/>
</dbReference>
<sequence length="383" mass="42023">MEKRTVRTGFVGSGWARIAQAPAFEILDGVELTAVASPTEKRRRKFQEQFSIPHAYAGWEDLVASEVDLVCISAPPHLHYPVVKAALAAGKHVLCEKPMAMDMQEAADMCQMAEVADGFALLDHELRFHPAVRQVKQMIESGEIGRIYNVCAEVNLASRGNPSLRHSWWSEAVKGGGALGAIGSHLIDLHRFLFGEISEVCCDLHTCIPARPDAEGRLVAVSSDDGFSMMMRFGPASLCFGSPASLRVTTVANYTSFRYEVHGSLRSVRFDGAGRVWELQNGGAKGGRSLIDPPQWAEVEPSLSWDDLVLQEKIRQSSLWVHGIFAVGFAFFAHRLVRAAQRGEKSITDAATFDDGFAVQRVMAACHVSAASRRWEKVPARTT</sequence>
<dbReference type="Pfam" id="PF01408">
    <property type="entry name" value="GFO_IDH_MocA"/>
    <property type="match status" value="1"/>
</dbReference>
<dbReference type="Gene3D" id="3.30.360.10">
    <property type="entry name" value="Dihydrodipicolinate Reductase, domain 2"/>
    <property type="match status" value="1"/>
</dbReference>
<dbReference type="GO" id="GO:0016491">
    <property type="term" value="F:oxidoreductase activity"/>
    <property type="evidence" value="ECO:0007669"/>
    <property type="project" value="UniProtKB-KW"/>
</dbReference>
<name>A0A5C4S4I5_PROVB</name>
<comment type="caution">
    <text evidence="4">The sequence shown here is derived from an EMBL/GenBank/DDBJ whole genome shotgun (WGS) entry which is preliminary data.</text>
</comment>
<feature type="domain" description="GFO/IDH/MocA-like oxidoreductase" evidence="3">
    <location>
        <begin position="132"/>
        <end position="267"/>
    </location>
</feature>
<evidence type="ECO:0000259" key="3">
    <source>
        <dbReference type="Pfam" id="PF22725"/>
    </source>
</evidence>
<dbReference type="PANTHER" id="PTHR43818">
    <property type="entry name" value="BCDNA.GH03377"/>
    <property type="match status" value="1"/>
</dbReference>
<dbReference type="SUPFAM" id="SSF51735">
    <property type="entry name" value="NAD(P)-binding Rossmann-fold domains"/>
    <property type="match status" value="1"/>
</dbReference>
<evidence type="ECO:0000313" key="5">
    <source>
        <dbReference type="Proteomes" id="UP000309544"/>
    </source>
</evidence>
<dbReference type="InterPro" id="IPR036291">
    <property type="entry name" value="NAD(P)-bd_dom_sf"/>
</dbReference>
<dbReference type="Gene3D" id="3.40.50.720">
    <property type="entry name" value="NAD(P)-binding Rossmann-like Domain"/>
    <property type="match status" value="1"/>
</dbReference>
<gene>
    <name evidence="4" type="ORF">FGF68_02780</name>
</gene>
<dbReference type="InterPro" id="IPR000683">
    <property type="entry name" value="Gfo/Idh/MocA-like_OxRdtase_N"/>
</dbReference>
<dbReference type="InterPro" id="IPR050463">
    <property type="entry name" value="Gfo/Idh/MocA_oxidrdct_glycsds"/>
</dbReference>
<feature type="domain" description="Gfo/Idh/MocA-like oxidoreductase N-terminal" evidence="2">
    <location>
        <begin position="7"/>
        <end position="116"/>
    </location>
</feature>
<dbReference type="AlphaFoldDB" id="A0A5C4S4I5"/>